<feature type="active site" description="Proton acceptor" evidence="3">
    <location>
        <position position="160"/>
    </location>
</feature>
<keyword evidence="9" id="KW-1185">Reference proteome</keyword>
<evidence type="ECO:0000256" key="1">
    <source>
        <dbReference type="ARBA" id="ARBA00009283"/>
    </source>
</evidence>
<evidence type="ECO:0000256" key="5">
    <source>
        <dbReference type="RuleBase" id="RU003833"/>
    </source>
</evidence>
<dbReference type="GO" id="GO:0005524">
    <property type="term" value="F:ATP binding"/>
    <property type="evidence" value="ECO:0007669"/>
    <property type="project" value="UniProtKB-KW"/>
</dbReference>
<dbReference type="PROSITE" id="PS01238">
    <property type="entry name" value="GDA1_CD39_NTPASE"/>
    <property type="match status" value="1"/>
</dbReference>
<evidence type="ECO:0000256" key="4">
    <source>
        <dbReference type="PIRSR" id="PIRSR600407-2"/>
    </source>
</evidence>
<keyword evidence="7" id="KW-0472">Membrane</keyword>
<evidence type="ECO:0000256" key="7">
    <source>
        <dbReference type="SAM" id="Phobius"/>
    </source>
</evidence>
<keyword evidence="4" id="KW-0547">Nucleotide-binding</keyword>
<dbReference type="GO" id="GO:0045134">
    <property type="term" value="F:UDP phosphatase activity"/>
    <property type="evidence" value="ECO:0007669"/>
    <property type="project" value="TreeGrafter"/>
</dbReference>
<dbReference type="Gene3D" id="3.30.420.150">
    <property type="entry name" value="Exopolyphosphatase. Domain 2"/>
    <property type="match status" value="1"/>
</dbReference>
<keyword evidence="7" id="KW-1133">Transmembrane helix</keyword>
<sequence>MTFSVTGALATVIGAVLIVIGVVLYTGTGGRLVPFYDYGITIDAGSSHSEVTLYKWGEDKKVIEKGSCSTRPGIDKISPTNGNLNKLLDCVEKMASEVHGARDATPVILGATAGMRILEAENKTLTDEILKTIDEGLKSIKLNNTELNVEMPRIIPGEDEGLFAWVTANYLLKIIPPEKRLANVSADDTMGILDMGGASAQIAFAESPEKANTKAKLFGKTYNVKAYSNLCYGMDQAVKRYFSLLIKDFNFKAPSTSDNSIKLERERIGGGDIPDVNPETVSSSMPELIPDPCSNEGVEHKIDGSDLLHEVCVNKPDGNPPSNYISSKLAYIFRGAPDLDKCKHYVEKLTKLQECRENFQICPTINTNGIPKGANFYAFSNYYFVTRVIPYLKNHSSISLPLFQDSVKNFCYTKWSTIEPNVEKICETNANFCKRYCFGLNFVEKTLSDIYNFALDQWLNIHFAKKLEGKSLGWALGDMLVACNAMPGAKPTKPVLPLYGMVLMIVVGVVLLVFGLANLYHRHRSRRSYESV</sequence>
<feature type="transmembrane region" description="Helical" evidence="7">
    <location>
        <begin position="496"/>
        <end position="520"/>
    </location>
</feature>
<evidence type="ECO:0000256" key="2">
    <source>
        <dbReference type="ARBA" id="ARBA00022801"/>
    </source>
</evidence>
<dbReference type="OrthoDB" id="6372431at2759"/>
<comment type="caution">
    <text evidence="8">The sequence shown here is derived from an EMBL/GenBank/DDBJ whole genome shotgun (WGS) entry which is preliminary data.</text>
</comment>
<dbReference type="STRING" id="1965070.A0A443QSY3"/>
<protein>
    <submittedName>
        <fullName evidence="8">Ectonucleoside triphosphate diphosphohydrolase 3-like protein</fullName>
    </submittedName>
</protein>
<gene>
    <name evidence="8" type="ORF">B4U79_08922</name>
</gene>
<dbReference type="GO" id="GO:0004382">
    <property type="term" value="F:GDP phosphatase activity"/>
    <property type="evidence" value="ECO:0007669"/>
    <property type="project" value="TreeGrafter"/>
</dbReference>
<dbReference type="GO" id="GO:0017111">
    <property type="term" value="F:ribonucleoside triphosphate phosphatase activity"/>
    <property type="evidence" value="ECO:0007669"/>
    <property type="project" value="TreeGrafter"/>
</dbReference>
<dbReference type="Proteomes" id="UP000285301">
    <property type="component" value="Unassembled WGS sequence"/>
</dbReference>
<evidence type="ECO:0000256" key="3">
    <source>
        <dbReference type="PIRSR" id="PIRSR600407-1"/>
    </source>
</evidence>
<organism evidence="8 9">
    <name type="scientific">Dinothrombium tinctorium</name>
    <dbReference type="NCBI Taxonomy" id="1965070"/>
    <lineage>
        <taxon>Eukaryota</taxon>
        <taxon>Metazoa</taxon>
        <taxon>Ecdysozoa</taxon>
        <taxon>Arthropoda</taxon>
        <taxon>Chelicerata</taxon>
        <taxon>Arachnida</taxon>
        <taxon>Acari</taxon>
        <taxon>Acariformes</taxon>
        <taxon>Trombidiformes</taxon>
        <taxon>Prostigmata</taxon>
        <taxon>Anystina</taxon>
        <taxon>Parasitengona</taxon>
        <taxon>Trombidioidea</taxon>
        <taxon>Trombidiidae</taxon>
        <taxon>Dinothrombium</taxon>
    </lineage>
</organism>
<dbReference type="EMBL" id="NCKU01004335">
    <property type="protein sequence ID" value="RWS06111.1"/>
    <property type="molecule type" value="Genomic_DNA"/>
</dbReference>
<keyword evidence="4" id="KW-0067">ATP-binding</keyword>
<keyword evidence="2 5" id="KW-0378">Hydrolase</keyword>
<evidence type="ECO:0000313" key="9">
    <source>
        <dbReference type="Proteomes" id="UP000285301"/>
    </source>
</evidence>
<accession>A0A443QSY3</accession>
<reference evidence="8 9" key="1">
    <citation type="journal article" date="2018" name="Gigascience">
        <title>Genomes of trombidid mites reveal novel predicted allergens and laterally-transferred genes associated with secondary metabolism.</title>
        <authorList>
            <person name="Dong X."/>
            <person name="Chaisiri K."/>
            <person name="Xia D."/>
            <person name="Armstrong S.D."/>
            <person name="Fang Y."/>
            <person name="Donnelly M.J."/>
            <person name="Kadowaki T."/>
            <person name="McGarry J.W."/>
            <person name="Darby A.C."/>
            <person name="Makepeace B.L."/>
        </authorList>
    </citation>
    <scope>NUCLEOTIDE SEQUENCE [LARGE SCALE GENOMIC DNA]</scope>
    <source>
        <strain evidence="8">UoL-WK</strain>
    </source>
</reference>
<name>A0A443QSY3_9ACAR</name>
<feature type="transmembrane region" description="Helical" evidence="7">
    <location>
        <begin position="7"/>
        <end position="27"/>
    </location>
</feature>
<dbReference type="PANTHER" id="PTHR11782:SF83">
    <property type="entry name" value="GUANOSINE-DIPHOSPHATASE"/>
    <property type="match status" value="1"/>
</dbReference>
<evidence type="ECO:0000313" key="8">
    <source>
        <dbReference type="EMBL" id="RWS06111.1"/>
    </source>
</evidence>
<evidence type="ECO:0000256" key="6">
    <source>
        <dbReference type="SAM" id="MobiDB-lite"/>
    </source>
</evidence>
<keyword evidence="7" id="KW-0812">Transmembrane</keyword>
<dbReference type="InterPro" id="IPR000407">
    <property type="entry name" value="GDA1_CD39_NTPase"/>
</dbReference>
<dbReference type="GO" id="GO:0009134">
    <property type="term" value="P:nucleoside diphosphate catabolic process"/>
    <property type="evidence" value="ECO:0007669"/>
    <property type="project" value="TreeGrafter"/>
</dbReference>
<dbReference type="Gene3D" id="3.30.420.40">
    <property type="match status" value="1"/>
</dbReference>
<feature type="region of interest" description="Disordered" evidence="6">
    <location>
        <begin position="268"/>
        <end position="288"/>
    </location>
</feature>
<dbReference type="AlphaFoldDB" id="A0A443QSY3"/>
<comment type="similarity">
    <text evidence="1 5">Belongs to the GDA1/CD39 NTPase family.</text>
</comment>
<dbReference type="GO" id="GO:0016020">
    <property type="term" value="C:membrane"/>
    <property type="evidence" value="ECO:0007669"/>
    <property type="project" value="TreeGrafter"/>
</dbReference>
<dbReference type="PANTHER" id="PTHR11782">
    <property type="entry name" value="ADENOSINE/GUANOSINE DIPHOSPHATASE"/>
    <property type="match status" value="1"/>
</dbReference>
<dbReference type="Pfam" id="PF01150">
    <property type="entry name" value="GDA1_CD39"/>
    <property type="match status" value="1"/>
</dbReference>
<feature type="binding site" evidence="4">
    <location>
        <begin position="197"/>
        <end position="201"/>
    </location>
    <ligand>
        <name>ATP</name>
        <dbReference type="ChEBI" id="CHEBI:30616"/>
    </ligand>
</feature>
<proteinExistence type="inferred from homology"/>